<reference evidence="2" key="1">
    <citation type="submission" date="2023-08" db="EMBL/GenBank/DDBJ databases">
        <authorList>
            <person name="Audoor S."/>
            <person name="Bilcke G."/>
        </authorList>
    </citation>
    <scope>NUCLEOTIDE SEQUENCE</scope>
</reference>
<keyword evidence="3" id="KW-1185">Reference proteome</keyword>
<dbReference type="Proteomes" id="UP001295423">
    <property type="component" value="Unassembled WGS sequence"/>
</dbReference>
<comment type="caution">
    <text evidence="2">The sequence shown here is derived from an EMBL/GenBank/DDBJ whole genome shotgun (WGS) entry which is preliminary data.</text>
</comment>
<proteinExistence type="predicted"/>
<dbReference type="PANTHER" id="PTHR24183:SF1">
    <property type="entry name" value="FIBRONECTIN TYPE 3 AND ANKYRIN REPEAT DOMAINS PROTEIN 1"/>
    <property type="match status" value="1"/>
</dbReference>
<dbReference type="SUPFAM" id="SSF48403">
    <property type="entry name" value="Ankyrin repeat"/>
    <property type="match status" value="1"/>
</dbReference>
<dbReference type="SMART" id="SM00248">
    <property type="entry name" value="ANK"/>
    <property type="match status" value="3"/>
</dbReference>
<evidence type="ECO:0000313" key="3">
    <source>
        <dbReference type="Proteomes" id="UP001295423"/>
    </source>
</evidence>
<dbReference type="InterPro" id="IPR002110">
    <property type="entry name" value="Ankyrin_rpt"/>
</dbReference>
<dbReference type="InterPro" id="IPR036770">
    <property type="entry name" value="Ankyrin_rpt-contain_sf"/>
</dbReference>
<dbReference type="PROSITE" id="PS50088">
    <property type="entry name" value="ANK_REPEAT"/>
    <property type="match status" value="2"/>
</dbReference>
<dbReference type="EMBL" id="CAKOGP040002202">
    <property type="protein sequence ID" value="CAJ1964979.1"/>
    <property type="molecule type" value="Genomic_DNA"/>
</dbReference>
<organism evidence="2 3">
    <name type="scientific">Cylindrotheca closterium</name>
    <dbReference type="NCBI Taxonomy" id="2856"/>
    <lineage>
        <taxon>Eukaryota</taxon>
        <taxon>Sar</taxon>
        <taxon>Stramenopiles</taxon>
        <taxon>Ochrophyta</taxon>
        <taxon>Bacillariophyta</taxon>
        <taxon>Bacillariophyceae</taxon>
        <taxon>Bacillariophycidae</taxon>
        <taxon>Bacillariales</taxon>
        <taxon>Bacillariaceae</taxon>
        <taxon>Cylindrotheca</taxon>
    </lineage>
</organism>
<evidence type="ECO:0000313" key="2">
    <source>
        <dbReference type="EMBL" id="CAJ1964979.1"/>
    </source>
</evidence>
<name>A0AAD2JMJ3_9STRA</name>
<sequence>MTGVSSLLLSDEESQLFGLVSTNDGDALKGFIDENTPAVNINAIGKGGQTPLMFAVLSGKDNAVKVLLEAGADTTIGEQDGYTPMHGAGYQGRTAIVKLLVDHGLDPLDTHKDGFIGMHRACWGPDTRHTETVRAFLEAGVPPDYPSEIDHGGGKTCMAMTPNPHTKEILGKAMAAKDEL</sequence>
<gene>
    <name evidence="2" type="ORF">CYCCA115_LOCUS20889</name>
</gene>
<evidence type="ECO:0000256" key="1">
    <source>
        <dbReference type="PROSITE-ProRule" id="PRU00023"/>
    </source>
</evidence>
<dbReference type="PANTHER" id="PTHR24183">
    <property type="entry name" value="FIBRONECTIN TYPE 3 AND ANKYRIN REPEAT DOMAINS PROTEIN 1"/>
    <property type="match status" value="1"/>
</dbReference>
<dbReference type="Pfam" id="PF13857">
    <property type="entry name" value="Ank_5"/>
    <property type="match status" value="1"/>
</dbReference>
<feature type="repeat" description="ANK" evidence="1">
    <location>
        <begin position="80"/>
        <end position="112"/>
    </location>
</feature>
<dbReference type="Gene3D" id="1.25.40.20">
    <property type="entry name" value="Ankyrin repeat-containing domain"/>
    <property type="match status" value="1"/>
</dbReference>
<evidence type="ECO:0008006" key="4">
    <source>
        <dbReference type="Google" id="ProtNLM"/>
    </source>
</evidence>
<dbReference type="GO" id="GO:0005634">
    <property type="term" value="C:nucleus"/>
    <property type="evidence" value="ECO:0007669"/>
    <property type="project" value="TreeGrafter"/>
</dbReference>
<keyword evidence="1" id="KW-0040">ANK repeat</keyword>
<dbReference type="PROSITE" id="PS50297">
    <property type="entry name" value="ANK_REP_REGION"/>
    <property type="match status" value="2"/>
</dbReference>
<protein>
    <recommendedName>
        <fullName evidence="4">Ankyrin repeat domain-containing protein</fullName>
    </recommendedName>
</protein>
<feature type="repeat" description="ANK" evidence="1">
    <location>
        <begin position="47"/>
        <end position="79"/>
    </location>
</feature>
<dbReference type="AlphaFoldDB" id="A0AAD2JMJ3"/>
<accession>A0AAD2JMJ3</accession>